<reference evidence="2 3" key="1">
    <citation type="submission" date="2023-02" db="EMBL/GenBank/DDBJ databases">
        <title>Microbacterium betulae sp. nov., isolated from birch wood.</title>
        <authorList>
            <person name="Pasciak M."/>
            <person name="Pawlik K.J."/>
            <person name="Martynowski D."/>
            <person name="Laczmanski L."/>
            <person name="Ciekot J."/>
            <person name="Szponar B."/>
            <person name="Wojcik-Fatla A."/>
            <person name="Mackiewicz B."/>
            <person name="Farian E."/>
            <person name="Cholewa G."/>
            <person name="Cholewa A."/>
            <person name="Dutkiewicz J."/>
        </authorList>
    </citation>
    <scope>NUCLEOTIDE SEQUENCE [LARGE SCALE GENOMIC DNA]</scope>
    <source>
        <strain evidence="2 3">AB</strain>
    </source>
</reference>
<dbReference type="SUPFAM" id="SSF46785">
    <property type="entry name" value="Winged helix' DNA-binding domain"/>
    <property type="match status" value="1"/>
</dbReference>
<dbReference type="EMBL" id="CP118157">
    <property type="protein sequence ID" value="WOF23209.1"/>
    <property type="molecule type" value="Genomic_DNA"/>
</dbReference>
<dbReference type="Gene3D" id="1.10.10.10">
    <property type="entry name" value="Winged helix-like DNA-binding domain superfamily/Winged helix DNA-binding domain"/>
    <property type="match status" value="1"/>
</dbReference>
<sequence length="200" mass="22305">MAESDGTAGRKARPDAIPTIPAKQLKAKAHPVRLQLEHALGRRGFARAADLAADLGLPANQISFHLRVLADAGLIEEAPEHARDRRDRVWRPARMAWQLGSPEHPVEDEHLGGALLHAIVGEHQDLVRRVVEWAPEYSSGRTREIHGTFNQYSLWLTDAEWVALLEKIGEAIDEVRDLHQPGEDGARRWSIDLIAADDEI</sequence>
<dbReference type="InterPro" id="IPR036390">
    <property type="entry name" value="WH_DNA-bd_sf"/>
</dbReference>
<dbReference type="InterPro" id="IPR001845">
    <property type="entry name" value="HTH_ArsR_DNA-bd_dom"/>
</dbReference>
<dbReference type="SMART" id="SM00418">
    <property type="entry name" value="HTH_ARSR"/>
    <property type="match status" value="1"/>
</dbReference>
<accession>A0AA97FIG7</accession>
<evidence type="ECO:0000313" key="3">
    <source>
        <dbReference type="Proteomes" id="UP001305498"/>
    </source>
</evidence>
<dbReference type="KEGG" id="mbet:N8K70_00645"/>
<feature type="domain" description="HTH arsR-type" evidence="1">
    <location>
        <begin position="23"/>
        <end position="132"/>
    </location>
</feature>
<evidence type="ECO:0000313" key="2">
    <source>
        <dbReference type="EMBL" id="WOF23209.1"/>
    </source>
</evidence>
<dbReference type="AlphaFoldDB" id="A0AA97FIG7"/>
<dbReference type="Proteomes" id="UP001305498">
    <property type="component" value="Chromosome"/>
</dbReference>
<dbReference type="Pfam" id="PF12840">
    <property type="entry name" value="HTH_20"/>
    <property type="match status" value="1"/>
</dbReference>
<keyword evidence="3" id="KW-1185">Reference proteome</keyword>
<name>A0AA97FIG7_9MICO</name>
<organism evidence="2 3">
    <name type="scientific">Microbacterium betulae</name>
    <dbReference type="NCBI Taxonomy" id="2981139"/>
    <lineage>
        <taxon>Bacteria</taxon>
        <taxon>Bacillati</taxon>
        <taxon>Actinomycetota</taxon>
        <taxon>Actinomycetes</taxon>
        <taxon>Micrococcales</taxon>
        <taxon>Microbacteriaceae</taxon>
        <taxon>Microbacterium</taxon>
    </lineage>
</organism>
<dbReference type="InterPro" id="IPR036388">
    <property type="entry name" value="WH-like_DNA-bd_sf"/>
</dbReference>
<protein>
    <submittedName>
        <fullName evidence="2">Helix-turn-helix domain-containing protein</fullName>
    </submittedName>
</protein>
<gene>
    <name evidence="2" type="ORF">N8K70_00645</name>
</gene>
<proteinExistence type="predicted"/>
<dbReference type="RefSeq" id="WP_317139680.1">
    <property type="nucleotide sequence ID" value="NZ_CP118157.1"/>
</dbReference>
<evidence type="ECO:0000259" key="1">
    <source>
        <dbReference type="SMART" id="SM00418"/>
    </source>
</evidence>
<dbReference type="GO" id="GO:0003700">
    <property type="term" value="F:DNA-binding transcription factor activity"/>
    <property type="evidence" value="ECO:0007669"/>
    <property type="project" value="InterPro"/>
</dbReference>
<dbReference type="Gene3D" id="6.10.140.2180">
    <property type="match status" value="1"/>
</dbReference>